<comment type="caution">
    <text evidence="10">The sequence shown here is derived from an EMBL/GenBank/DDBJ whole genome shotgun (WGS) entry which is preliminary data.</text>
</comment>
<organism evidence="10 11">
    <name type="scientific">Zizania palustris</name>
    <name type="common">Northern wild rice</name>
    <dbReference type="NCBI Taxonomy" id="103762"/>
    <lineage>
        <taxon>Eukaryota</taxon>
        <taxon>Viridiplantae</taxon>
        <taxon>Streptophyta</taxon>
        <taxon>Embryophyta</taxon>
        <taxon>Tracheophyta</taxon>
        <taxon>Spermatophyta</taxon>
        <taxon>Magnoliopsida</taxon>
        <taxon>Liliopsida</taxon>
        <taxon>Poales</taxon>
        <taxon>Poaceae</taxon>
        <taxon>BOP clade</taxon>
        <taxon>Oryzoideae</taxon>
        <taxon>Oryzeae</taxon>
        <taxon>Zizaniinae</taxon>
        <taxon>Zizania</taxon>
    </lineage>
</organism>
<evidence type="ECO:0000256" key="1">
    <source>
        <dbReference type="ARBA" id="ARBA00004556"/>
    </source>
</evidence>
<dbReference type="InterPro" id="IPR002652">
    <property type="entry name" value="Importin-a_IBB"/>
</dbReference>
<evidence type="ECO:0000256" key="6">
    <source>
        <dbReference type="PROSITE-ProRule" id="PRU00259"/>
    </source>
</evidence>
<dbReference type="Pfam" id="PF00514">
    <property type="entry name" value="Arm"/>
    <property type="match status" value="8"/>
</dbReference>
<evidence type="ECO:0000259" key="9">
    <source>
        <dbReference type="PROSITE" id="PS51214"/>
    </source>
</evidence>
<evidence type="ECO:0000313" key="11">
    <source>
        <dbReference type="Proteomes" id="UP000729402"/>
    </source>
</evidence>
<comment type="subcellular location">
    <subcellularLocation>
        <location evidence="1">Cytoplasm</location>
        <location evidence="1">Perinuclear region</location>
    </subcellularLocation>
</comment>
<dbReference type="GO" id="GO:0048471">
    <property type="term" value="C:perinuclear region of cytoplasm"/>
    <property type="evidence" value="ECO:0007669"/>
    <property type="project" value="UniProtKB-SubCell"/>
</dbReference>
<feature type="region of interest" description="Disordered" evidence="8">
    <location>
        <begin position="1"/>
        <end position="60"/>
    </location>
</feature>
<dbReference type="FunFam" id="1.20.5.690:FF:000002">
    <property type="entry name" value="Importin subunit alpha"/>
    <property type="match status" value="1"/>
</dbReference>
<reference evidence="10" key="1">
    <citation type="journal article" date="2021" name="bioRxiv">
        <title>Whole Genome Assembly and Annotation of Northern Wild Rice, Zizania palustris L., Supports a Whole Genome Duplication in the Zizania Genus.</title>
        <authorList>
            <person name="Haas M."/>
            <person name="Kono T."/>
            <person name="Macchietto M."/>
            <person name="Millas R."/>
            <person name="McGilp L."/>
            <person name="Shao M."/>
            <person name="Duquette J."/>
            <person name="Hirsch C.N."/>
            <person name="Kimball J."/>
        </authorList>
    </citation>
    <scope>NUCLEOTIDE SEQUENCE</scope>
    <source>
        <tissue evidence="10">Fresh leaf tissue</tissue>
    </source>
</reference>
<keyword evidence="4" id="KW-0677">Repeat</keyword>
<dbReference type="AlphaFoldDB" id="A0A8J5W961"/>
<sequence length="713" mass="77502">MSLRPSERAEVRRSRYKVAVDADEGRRRREDNMVEIRKSRREESLLKKRRDGLPPAAAAAAPQIGHSSALQQKLEGLPAMVQAVLSDDSAVQLEATTQFRKLLSIERSPPIEEVINTGVVPRFIEFLTREDYPQLQFEAAWALTNIASGTSENTKVVVEYGAVPIFVKLLSSPSEDVREQAVWALGNVAGDSTDCRDLVLASGGLFPLLQQLNEHAKLSMLRNATWTLSNFCRGKPQPNFEQVKPALSALQRLIHSQDEEVLTDACWALSYLSDGTNDKIQAVIESGVFPRLVELLTHPSASVLIPALRTVGNIVTGDDLQTQCVIDHQALPCLLNLLTTNHKKSIKKEACWTISNITAGNKEQIQAVINANIIAPLVHLLQTAEFDIKKEAAWAISNATSGGTHDQIKYLVAQGCIKPLCDLLVCPDPRIVTVCLEGLENILKVGEAEKNLGAGDVNTYAQMIDDAEGLEKIENLQSHDNTEIYEKAVKMLELFHPVDSTLAEDAHYHCSLATCSGLVRVGGGVLSFESWLGPGNLVSGSRHVSPSSWACIITSGAAWSVVSLEGHPVRLFGLSHLTCGRSLGEQASRAQFVAGLVADDFILIGEHAGSLGAVDWSGFCRSPAGHACMMSNLGLFDLVAYFGSVLKEIGDKVWLVLVSRSGLKAVIIKEKHRSTAAKHAEVEEWTGDEGANLVLSFLLKLTKVVIKGSVSRV</sequence>
<accession>A0A8J5W961</accession>
<feature type="repeat" description="ARM" evidence="6">
    <location>
        <begin position="118"/>
        <end position="161"/>
    </location>
</feature>
<gene>
    <name evidence="10" type="ORF">GUJ93_ZPchr0010g8614</name>
</gene>
<dbReference type="OrthoDB" id="29145at2759"/>
<dbReference type="FunFam" id="1.25.10.10:FF:000040">
    <property type="entry name" value="Importin subunit alpha"/>
    <property type="match status" value="1"/>
</dbReference>
<feature type="compositionally biased region" description="Basic and acidic residues" evidence="8">
    <location>
        <begin position="1"/>
        <end position="46"/>
    </location>
</feature>
<dbReference type="InterPro" id="IPR000225">
    <property type="entry name" value="Armadillo"/>
</dbReference>
<evidence type="ECO:0000256" key="5">
    <source>
        <dbReference type="ARBA" id="ARBA00022927"/>
    </source>
</evidence>
<evidence type="ECO:0000256" key="2">
    <source>
        <dbReference type="ARBA" id="ARBA00010394"/>
    </source>
</evidence>
<dbReference type="GO" id="GO:0061608">
    <property type="term" value="F:nuclear import signal receptor activity"/>
    <property type="evidence" value="ECO:0007669"/>
    <property type="project" value="InterPro"/>
</dbReference>
<protein>
    <recommendedName>
        <fullName evidence="9">IBB domain-containing protein</fullName>
    </recommendedName>
</protein>
<evidence type="ECO:0000256" key="3">
    <source>
        <dbReference type="ARBA" id="ARBA00022448"/>
    </source>
</evidence>
<comment type="similarity">
    <text evidence="2">Belongs to the importin alpha family.</text>
</comment>
<keyword evidence="11" id="KW-1185">Reference proteome</keyword>
<dbReference type="InterPro" id="IPR032413">
    <property type="entry name" value="Arm_3"/>
</dbReference>
<dbReference type="PROSITE" id="PS50176">
    <property type="entry name" value="ARM_REPEAT"/>
    <property type="match status" value="3"/>
</dbReference>
<keyword evidence="3 7" id="KW-0813">Transport</keyword>
<keyword evidence="5" id="KW-0653">Protein transport</keyword>
<name>A0A8J5W961_ZIZPA</name>
<feature type="repeat" description="ARM" evidence="6">
    <location>
        <begin position="161"/>
        <end position="203"/>
    </location>
</feature>
<dbReference type="GO" id="GO:0006606">
    <property type="term" value="P:protein import into nucleus"/>
    <property type="evidence" value="ECO:0007669"/>
    <property type="project" value="InterPro"/>
</dbReference>
<evidence type="ECO:0000256" key="7">
    <source>
        <dbReference type="PROSITE-ProRule" id="PRU00561"/>
    </source>
</evidence>
<evidence type="ECO:0000256" key="4">
    <source>
        <dbReference type="ARBA" id="ARBA00022737"/>
    </source>
</evidence>
<feature type="domain" description="IBB" evidence="9">
    <location>
        <begin position="1"/>
        <end position="58"/>
    </location>
</feature>
<dbReference type="EMBL" id="JAAALK010000082">
    <property type="protein sequence ID" value="KAG8084753.1"/>
    <property type="molecule type" value="Genomic_DNA"/>
</dbReference>
<evidence type="ECO:0000313" key="10">
    <source>
        <dbReference type="EMBL" id="KAG8084753.1"/>
    </source>
</evidence>
<dbReference type="Pfam" id="PF16186">
    <property type="entry name" value="Arm_3"/>
    <property type="match status" value="1"/>
</dbReference>
<evidence type="ECO:0000256" key="8">
    <source>
        <dbReference type="SAM" id="MobiDB-lite"/>
    </source>
</evidence>
<dbReference type="PANTHER" id="PTHR23316">
    <property type="entry name" value="IMPORTIN ALPHA"/>
    <property type="match status" value="1"/>
</dbReference>
<dbReference type="Pfam" id="PF01749">
    <property type="entry name" value="IBB"/>
    <property type="match status" value="1"/>
</dbReference>
<dbReference type="PROSITE" id="PS51214">
    <property type="entry name" value="IBB"/>
    <property type="match status" value="1"/>
</dbReference>
<proteinExistence type="inferred from homology"/>
<reference evidence="10" key="2">
    <citation type="submission" date="2021-02" db="EMBL/GenBank/DDBJ databases">
        <authorList>
            <person name="Kimball J.A."/>
            <person name="Haas M.W."/>
            <person name="Macchietto M."/>
            <person name="Kono T."/>
            <person name="Duquette J."/>
            <person name="Shao M."/>
        </authorList>
    </citation>
    <scope>NUCLEOTIDE SEQUENCE</scope>
    <source>
        <tissue evidence="10">Fresh leaf tissue</tissue>
    </source>
</reference>
<dbReference type="Proteomes" id="UP000729402">
    <property type="component" value="Unassembled WGS sequence"/>
</dbReference>
<feature type="repeat" description="ARM" evidence="6">
    <location>
        <begin position="245"/>
        <end position="287"/>
    </location>
</feature>
<dbReference type="SMART" id="SM00185">
    <property type="entry name" value="ARM"/>
    <property type="match status" value="8"/>
</dbReference>